<dbReference type="OrthoDB" id="2915840at2759"/>
<evidence type="ECO:0000256" key="1">
    <source>
        <dbReference type="ARBA" id="ARBA00022630"/>
    </source>
</evidence>
<protein>
    <recommendedName>
        <fullName evidence="4">FAD/NAD(P)-binding domain-containing protein</fullName>
    </recommendedName>
</protein>
<dbReference type="Gene3D" id="3.50.50.60">
    <property type="entry name" value="FAD/NAD(P)-binding domain"/>
    <property type="match status" value="2"/>
</dbReference>
<evidence type="ECO:0000313" key="6">
    <source>
        <dbReference type="Proteomes" id="UP000308652"/>
    </source>
</evidence>
<dbReference type="InterPro" id="IPR036188">
    <property type="entry name" value="FAD/NAD-bd_sf"/>
</dbReference>
<evidence type="ECO:0000256" key="3">
    <source>
        <dbReference type="ARBA" id="ARBA00023002"/>
    </source>
</evidence>
<feature type="domain" description="FAD/NAD(P)-binding" evidence="4">
    <location>
        <begin position="11"/>
        <end position="220"/>
    </location>
</feature>
<keyword evidence="6" id="KW-1185">Reference proteome</keyword>
<evidence type="ECO:0000256" key="2">
    <source>
        <dbReference type="ARBA" id="ARBA00022827"/>
    </source>
</evidence>
<keyword evidence="1" id="KW-0285">Flavoprotein</keyword>
<sequence>MEPDIVLSAPIAVIGTGPAGLITAHVLLQDGFSNVHLLTRDKTVGGVWARERVYPSLYINNVHGEYRFSALQMPVPARAEETGGRLSGYDMCSYMETFARTHVEDKIKIRFQTEILNLQRRGDGIWVVAIKNLISETNEELLYSRVVVCTGGSSKPYIPDSLSSSNAEKCQFHGPVIHFNESWSRMTDILAATEPIQQEGENRSNTHPIVVIGGGKSAQEWVLSPSRRARAEPIVSFSACTYLVNEGRRVANVFETVNAFVASPKPLPNFIRKSRMTGICSPSIVLRSRLERFLHTTWIGSKIVKYIWDRLTANSFATYKVPLNSPLRLSRSLFWQLRGGDEGVYRPNSYHSFVNSGTIEVVAPARAVGFTEDSVLLSTGERLPAKAVIVCTGYSSSWDGLFDSKIDACLVSDSPVDLKTTETTIAEIGLTNEPLELEAKVNDAWDYTTLANAPTVDPKSERWSNPMYRGIVPAKNIMKRDLAMNGAVFTPNCGYTFELCAHWISAYFRVDAMRLPSTMEQALVQAERNSMWMKRRFPGAGSYINQSYGSSLPYFSWPQAMDELLEDMYMPSMRSGGNWFTWPFKVISVDELASLTEERRAKRNGASAM</sequence>
<dbReference type="InterPro" id="IPR050346">
    <property type="entry name" value="FMO-like"/>
</dbReference>
<gene>
    <name evidence="5" type="ORF">BDQ12DRAFT_735153</name>
</gene>
<dbReference type="PRINTS" id="PR00419">
    <property type="entry name" value="ADXRDTASE"/>
</dbReference>
<dbReference type="InterPro" id="IPR023753">
    <property type="entry name" value="FAD/NAD-binding_dom"/>
</dbReference>
<dbReference type="PANTHER" id="PTHR23023">
    <property type="entry name" value="DIMETHYLANILINE MONOOXYGENASE"/>
    <property type="match status" value="1"/>
</dbReference>
<name>A0A5C3M163_9AGAR</name>
<evidence type="ECO:0000313" key="5">
    <source>
        <dbReference type="EMBL" id="TFK38930.1"/>
    </source>
</evidence>
<evidence type="ECO:0000259" key="4">
    <source>
        <dbReference type="Pfam" id="PF07992"/>
    </source>
</evidence>
<dbReference type="Proteomes" id="UP000308652">
    <property type="component" value="Unassembled WGS sequence"/>
</dbReference>
<organism evidence="5 6">
    <name type="scientific">Crucibulum laeve</name>
    <dbReference type="NCBI Taxonomy" id="68775"/>
    <lineage>
        <taxon>Eukaryota</taxon>
        <taxon>Fungi</taxon>
        <taxon>Dikarya</taxon>
        <taxon>Basidiomycota</taxon>
        <taxon>Agaricomycotina</taxon>
        <taxon>Agaricomycetes</taxon>
        <taxon>Agaricomycetidae</taxon>
        <taxon>Agaricales</taxon>
        <taxon>Agaricineae</taxon>
        <taxon>Nidulariaceae</taxon>
        <taxon>Crucibulum</taxon>
    </lineage>
</organism>
<proteinExistence type="predicted"/>
<keyword evidence="2" id="KW-0274">FAD</keyword>
<dbReference type="EMBL" id="ML213601">
    <property type="protein sequence ID" value="TFK38930.1"/>
    <property type="molecule type" value="Genomic_DNA"/>
</dbReference>
<dbReference type="AlphaFoldDB" id="A0A5C3M163"/>
<dbReference type="Pfam" id="PF07992">
    <property type="entry name" value="Pyr_redox_2"/>
    <property type="match status" value="1"/>
</dbReference>
<dbReference type="GO" id="GO:0016491">
    <property type="term" value="F:oxidoreductase activity"/>
    <property type="evidence" value="ECO:0007669"/>
    <property type="project" value="UniProtKB-KW"/>
</dbReference>
<dbReference type="STRING" id="68775.A0A5C3M163"/>
<dbReference type="SUPFAM" id="SSF51905">
    <property type="entry name" value="FAD/NAD(P)-binding domain"/>
    <property type="match status" value="2"/>
</dbReference>
<accession>A0A5C3M163</accession>
<keyword evidence="3" id="KW-0560">Oxidoreductase</keyword>
<reference evidence="5 6" key="1">
    <citation type="journal article" date="2019" name="Nat. Ecol. Evol.">
        <title>Megaphylogeny resolves global patterns of mushroom evolution.</title>
        <authorList>
            <person name="Varga T."/>
            <person name="Krizsan K."/>
            <person name="Foldi C."/>
            <person name="Dima B."/>
            <person name="Sanchez-Garcia M."/>
            <person name="Sanchez-Ramirez S."/>
            <person name="Szollosi G.J."/>
            <person name="Szarkandi J.G."/>
            <person name="Papp V."/>
            <person name="Albert L."/>
            <person name="Andreopoulos W."/>
            <person name="Angelini C."/>
            <person name="Antonin V."/>
            <person name="Barry K.W."/>
            <person name="Bougher N.L."/>
            <person name="Buchanan P."/>
            <person name="Buyck B."/>
            <person name="Bense V."/>
            <person name="Catcheside P."/>
            <person name="Chovatia M."/>
            <person name="Cooper J."/>
            <person name="Damon W."/>
            <person name="Desjardin D."/>
            <person name="Finy P."/>
            <person name="Geml J."/>
            <person name="Haridas S."/>
            <person name="Hughes K."/>
            <person name="Justo A."/>
            <person name="Karasinski D."/>
            <person name="Kautmanova I."/>
            <person name="Kiss B."/>
            <person name="Kocsube S."/>
            <person name="Kotiranta H."/>
            <person name="LaButti K.M."/>
            <person name="Lechner B.E."/>
            <person name="Liimatainen K."/>
            <person name="Lipzen A."/>
            <person name="Lukacs Z."/>
            <person name="Mihaltcheva S."/>
            <person name="Morgado L.N."/>
            <person name="Niskanen T."/>
            <person name="Noordeloos M.E."/>
            <person name="Ohm R.A."/>
            <person name="Ortiz-Santana B."/>
            <person name="Ovrebo C."/>
            <person name="Racz N."/>
            <person name="Riley R."/>
            <person name="Savchenko A."/>
            <person name="Shiryaev A."/>
            <person name="Soop K."/>
            <person name="Spirin V."/>
            <person name="Szebenyi C."/>
            <person name="Tomsovsky M."/>
            <person name="Tulloss R.E."/>
            <person name="Uehling J."/>
            <person name="Grigoriev I.V."/>
            <person name="Vagvolgyi C."/>
            <person name="Papp T."/>
            <person name="Martin F.M."/>
            <person name="Miettinen O."/>
            <person name="Hibbett D.S."/>
            <person name="Nagy L.G."/>
        </authorList>
    </citation>
    <scope>NUCLEOTIDE SEQUENCE [LARGE SCALE GENOMIC DNA]</scope>
    <source>
        <strain evidence="5 6">CBS 166.37</strain>
    </source>
</reference>